<dbReference type="Proteomes" id="UP000467700">
    <property type="component" value="Unassembled WGS sequence"/>
</dbReference>
<dbReference type="InterPro" id="IPR017853">
    <property type="entry name" value="GH"/>
</dbReference>
<comment type="caution">
    <text evidence="3">The sequence shown here is derived from an EMBL/GenBank/DDBJ whole genome shotgun (WGS) entry which is preliminary data.</text>
</comment>
<dbReference type="Gene3D" id="3.20.20.80">
    <property type="entry name" value="Glycosidases"/>
    <property type="match status" value="1"/>
</dbReference>
<proteinExistence type="predicted"/>
<name>A0A8S0VS30_CYCAE</name>
<evidence type="ECO:0000313" key="3">
    <source>
        <dbReference type="EMBL" id="CAA7265679.1"/>
    </source>
</evidence>
<keyword evidence="1" id="KW-0732">Signal</keyword>
<dbReference type="PANTHER" id="PTHR36183">
    <property type="entry name" value="BETA-GLUCURONIDASE"/>
    <property type="match status" value="1"/>
</dbReference>
<dbReference type="AlphaFoldDB" id="A0A8S0VS30"/>
<evidence type="ECO:0000259" key="2">
    <source>
        <dbReference type="Pfam" id="PF16862"/>
    </source>
</evidence>
<keyword evidence="4" id="KW-1185">Reference proteome</keyword>
<sequence>MVRLALVAAILAWTVYPAIGGPPLNVSFPPQPPADALANIINDNYLGISYELSSFDTLWGQSVNRQPTAMQNYMSNIAARMSLPLNIRIGGNGMDGSTYVPTQTTIIEHTDPNAYFNDIPVNFGPGFFDILNGMADKVGPMRFTIGLSMRFPEDLTNVATLGVAAREKLGDRLEALMLGNEPDLYAGHGEKETYDIETYITEIGSALDALEQAGAITDVPIVGGPTICCGWKLKDILDAGLDRYPQYKFYSVQRYPNHACGGVNAKNTNITYYVTHSNLEDYLNWQRDGILRAQEIGIPVIMSEYNNIACGGTNISSTFAMSLWSVDVGLKAATMNYSSIYIHTREFNIQYNLFDPPTPETGTEPGWRTGSPYYGALFLSEITSPGGSVVVDLNLNNSMTSPNATAAAYAIYDNAGTTRGKLALINYAEEPQEFRLPSGIASGLEYRLLEAPSVLERTNISWAGQTVGDNGNLEGDQHTIEMNCEDGCRLILPGPSAALVVLDDGAKLFKGNSTIASIGGYISAAKTNGPLVEASTVLLAGAIFTLFFY</sequence>
<dbReference type="Gene3D" id="2.60.40.1180">
    <property type="entry name" value="Golgi alpha-mannosidase II"/>
    <property type="match status" value="1"/>
</dbReference>
<dbReference type="SUPFAM" id="SSF51445">
    <property type="entry name" value="(Trans)glycosidases"/>
    <property type="match status" value="1"/>
</dbReference>
<feature type="chain" id="PRO_5035946955" description="Beta-glucuronidase C-terminal domain-containing protein" evidence="1">
    <location>
        <begin position="21"/>
        <end position="549"/>
    </location>
</feature>
<dbReference type="InterPro" id="IPR013780">
    <property type="entry name" value="Glyco_hydro_b"/>
</dbReference>
<evidence type="ECO:0000313" key="4">
    <source>
        <dbReference type="Proteomes" id="UP000467700"/>
    </source>
</evidence>
<accession>A0A8S0VS30</accession>
<dbReference type="OrthoDB" id="2796951at2759"/>
<protein>
    <recommendedName>
        <fullName evidence="2">Beta-glucuronidase C-terminal domain-containing protein</fullName>
    </recommendedName>
</protein>
<organism evidence="3 4">
    <name type="scientific">Cyclocybe aegerita</name>
    <name type="common">Black poplar mushroom</name>
    <name type="synonym">Agrocybe aegerita</name>
    <dbReference type="NCBI Taxonomy" id="1973307"/>
    <lineage>
        <taxon>Eukaryota</taxon>
        <taxon>Fungi</taxon>
        <taxon>Dikarya</taxon>
        <taxon>Basidiomycota</taxon>
        <taxon>Agaricomycotina</taxon>
        <taxon>Agaricomycetes</taxon>
        <taxon>Agaricomycetidae</taxon>
        <taxon>Agaricales</taxon>
        <taxon>Agaricineae</taxon>
        <taxon>Bolbitiaceae</taxon>
        <taxon>Cyclocybe</taxon>
    </lineage>
</organism>
<dbReference type="Pfam" id="PF16862">
    <property type="entry name" value="Glyco_hydro_79C"/>
    <property type="match status" value="1"/>
</dbReference>
<reference evidence="3 4" key="1">
    <citation type="submission" date="2020-01" db="EMBL/GenBank/DDBJ databases">
        <authorList>
            <person name="Gupta K D."/>
        </authorList>
    </citation>
    <scope>NUCLEOTIDE SEQUENCE [LARGE SCALE GENOMIC DNA]</scope>
</reference>
<dbReference type="PANTHER" id="PTHR36183:SF2">
    <property type="entry name" value="BETA-GLUCURONIDASE C-TERMINAL DOMAIN-CONTAINING PROTEIN"/>
    <property type="match status" value="1"/>
</dbReference>
<dbReference type="InterPro" id="IPR052974">
    <property type="entry name" value="GH79_Enzymes"/>
</dbReference>
<feature type="domain" description="Beta-glucuronidase C-terminal" evidence="2">
    <location>
        <begin position="408"/>
        <end position="499"/>
    </location>
</feature>
<gene>
    <name evidence="3" type="ORF">AAE3_LOCUS7903</name>
</gene>
<evidence type="ECO:0000256" key="1">
    <source>
        <dbReference type="SAM" id="SignalP"/>
    </source>
</evidence>
<dbReference type="EMBL" id="CACVBS010000050">
    <property type="protein sequence ID" value="CAA7265679.1"/>
    <property type="molecule type" value="Genomic_DNA"/>
</dbReference>
<feature type="signal peptide" evidence="1">
    <location>
        <begin position="1"/>
        <end position="20"/>
    </location>
</feature>
<dbReference type="InterPro" id="IPR031728">
    <property type="entry name" value="GlcAase_C"/>
</dbReference>